<dbReference type="EMBL" id="SRLE01000006">
    <property type="protein sequence ID" value="TGD73866.1"/>
    <property type="molecule type" value="Genomic_DNA"/>
</dbReference>
<dbReference type="GO" id="GO:0032259">
    <property type="term" value="P:methylation"/>
    <property type="evidence" value="ECO:0007669"/>
    <property type="project" value="UniProtKB-KW"/>
</dbReference>
<comment type="caution">
    <text evidence="2">The sequence shown here is derived from an EMBL/GenBank/DDBJ whole genome shotgun (WGS) entry which is preliminary data.</text>
</comment>
<keyword evidence="2" id="KW-0808">Transferase</keyword>
<protein>
    <submittedName>
        <fullName evidence="2">Methyltransferase domain-containing protein</fullName>
    </submittedName>
</protein>
<organism evidence="2 3">
    <name type="scientific">Mangrovimicrobium sediminis</name>
    <dbReference type="NCBI Taxonomy" id="2562682"/>
    <lineage>
        <taxon>Bacteria</taxon>
        <taxon>Pseudomonadati</taxon>
        <taxon>Pseudomonadota</taxon>
        <taxon>Gammaproteobacteria</taxon>
        <taxon>Cellvibrionales</taxon>
        <taxon>Halieaceae</taxon>
        <taxon>Mangrovimicrobium</taxon>
    </lineage>
</organism>
<keyword evidence="3" id="KW-1185">Reference proteome</keyword>
<dbReference type="InterPro" id="IPR050508">
    <property type="entry name" value="Methyltransf_Superfamily"/>
</dbReference>
<dbReference type="PANTHER" id="PTHR42912">
    <property type="entry name" value="METHYLTRANSFERASE"/>
    <property type="match status" value="1"/>
</dbReference>
<dbReference type="AlphaFoldDB" id="A0A4Z0M333"/>
<sequence length="265" mass="28266">MTEPDHSADIAGARAYEALHVPALFAQWSPLILAATQVTPGQHVLDVACGTGVLARCAAGCVGQEGIVAGVDPGIGMLAVARDLAPQIDWREGSAESLPFDDASFDVVASQFGLMFFRDRERALREMRRVLRPGGRLAVAVWDQLDSAPAFAHTVALLDEMAGRAAGDALRAPFCLGDIDMLRELFAAAGMPGVEVQPHPGSACYPDIRSFMTAELHGWLPLMGVVLEDALAQAMIERAEQDLADYRDDEGRMVSEVSALLVTAP</sequence>
<proteinExistence type="predicted"/>
<evidence type="ECO:0000259" key="1">
    <source>
        <dbReference type="Pfam" id="PF08241"/>
    </source>
</evidence>
<accession>A0A4Z0M333</accession>
<evidence type="ECO:0000313" key="2">
    <source>
        <dbReference type="EMBL" id="TGD73866.1"/>
    </source>
</evidence>
<dbReference type="CDD" id="cd02440">
    <property type="entry name" value="AdoMet_MTases"/>
    <property type="match status" value="1"/>
</dbReference>
<dbReference type="Gene3D" id="3.40.50.150">
    <property type="entry name" value="Vaccinia Virus protein VP39"/>
    <property type="match status" value="1"/>
</dbReference>
<dbReference type="GO" id="GO:0008757">
    <property type="term" value="F:S-adenosylmethionine-dependent methyltransferase activity"/>
    <property type="evidence" value="ECO:0007669"/>
    <property type="project" value="InterPro"/>
</dbReference>
<reference evidence="2 3" key="1">
    <citation type="submission" date="2019-04" db="EMBL/GenBank/DDBJ databases">
        <title>Taxonomy of novel Haliea sp. from mangrove soil of West Coast of India.</title>
        <authorList>
            <person name="Verma A."/>
            <person name="Kumar P."/>
            <person name="Krishnamurthi S."/>
        </authorList>
    </citation>
    <scope>NUCLEOTIDE SEQUENCE [LARGE SCALE GENOMIC DNA]</scope>
    <source>
        <strain evidence="2 3">SAOS-164</strain>
    </source>
</reference>
<gene>
    <name evidence="2" type="ORF">E4634_06905</name>
</gene>
<keyword evidence="2" id="KW-0489">Methyltransferase</keyword>
<evidence type="ECO:0000313" key="3">
    <source>
        <dbReference type="Proteomes" id="UP000298050"/>
    </source>
</evidence>
<feature type="domain" description="Methyltransferase type 11" evidence="1">
    <location>
        <begin position="45"/>
        <end position="138"/>
    </location>
</feature>
<dbReference type="PANTHER" id="PTHR42912:SF80">
    <property type="entry name" value="METHYLTRANSFERASE DOMAIN-CONTAINING PROTEIN"/>
    <property type="match status" value="1"/>
</dbReference>
<dbReference type="RefSeq" id="WP_135442179.1">
    <property type="nucleotide sequence ID" value="NZ_SRLE01000006.1"/>
</dbReference>
<dbReference type="OrthoDB" id="9808140at2"/>
<dbReference type="InterPro" id="IPR029063">
    <property type="entry name" value="SAM-dependent_MTases_sf"/>
</dbReference>
<dbReference type="SUPFAM" id="SSF53335">
    <property type="entry name" value="S-adenosyl-L-methionine-dependent methyltransferases"/>
    <property type="match status" value="1"/>
</dbReference>
<dbReference type="InterPro" id="IPR013216">
    <property type="entry name" value="Methyltransf_11"/>
</dbReference>
<dbReference type="Proteomes" id="UP000298050">
    <property type="component" value="Unassembled WGS sequence"/>
</dbReference>
<dbReference type="Pfam" id="PF08241">
    <property type="entry name" value="Methyltransf_11"/>
    <property type="match status" value="1"/>
</dbReference>
<name>A0A4Z0M333_9GAMM</name>